<dbReference type="GO" id="GO:0016020">
    <property type="term" value="C:membrane"/>
    <property type="evidence" value="ECO:0007669"/>
    <property type="project" value="UniProtKB-SubCell"/>
</dbReference>
<dbReference type="RefSeq" id="XP_015411439.1">
    <property type="nucleotide sequence ID" value="XM_015546512.1"/>
</dbReference>
<feature type="domain" description="Rhodopsin" evidence="7">
    <location>
        <begin position="26"/>
        <end position="266"/>
    </location>
</feature>
<dbReference type="Proteomes" id="UP000037505">
    <property type="component" value="Unassembled WGS sequence"/>
</dbReference>
<evidence type="ECO:0000313" key="9">
    <source>
        <dbReference type="Proteomes" id="UP000037505"/>
    </source>
</evidence>
<evidence type="ECO:0000256" key="2">
    <source>
        <dbReference type="ARBA" id="ARBA00022692"/>
    </source>
</evidence>
<feature type="transmembrane region" description="Helical" evidence="6">
    <location>
        <begin position="241"/>
        <end position="261"/>
    </location>
</feature>
<feature type="transmembrane region" description="Helical" evidence="6">
    <location>
        <begin position="88"/>
        <end position="110"/>
    </location>
</feature>
<comment type="similarity">
    <text evidence="5">Belongs to the SAT4 family.</text>
</comment>
<proteinExistence type="inferred from homology"/>
<dbReference type="InterPro" id="IPR049326">
    <property type="entry name" value="Rhodopsin_dom_fungi"/>
</dbReference>
<dbReference type="GeneID" id="26803059"/>
<dbReference type="EMBL" id="JNOM01000013">
    <property type="protein sequence ID" value="KNG90516.1"/>
    <property type="molecule type" value="Genomic_DNA"/>
</dbReference>
<feature type="transmembrane region" description="Helical" evidence="6">
    <location>
        <begin position="170"/>
        <end position="191"/>
    </location>
</feature>
<evidence type="ECO:0000313" key="8">
    <source>
        <dbReference type="EMBL" id="KNG90516.1"/>
    </source>
</evidence>
<dbReference type="PANTHER" id="PTHR33048:SF140">
    <property type="entry name" value="ATPASE, PUTATIVE (EUROFUNG)-RELATED"/>
    <property type="match status" value="1"/>
</dbReference>
<name>A0A0L1JFK4_ASPN3</name>
<feature type="transmembrane region" description="Helical" evidence="6">
    <location>
        <begin position="122"/>
        <end position="143"/>
    </location>
</feature>
<evidence type="ECO:0000256" key="3">
    <source>
        <dbReference type="ARBA" id="ARBA00022989"/>
    </source>
</evidence>
<feature type="transmembrane region" description="Helical" evidence="6">
    <location>
        <begin position="6"/>
        <end position="30"/>
    </location>
</feature>
<dbReference type="STRING" id="1509407.A0A0L1JFK4"/>
<dbReference type="InterPro" id="IPR052337">
    <property type="entry name" value="SAT4-like"/>
</dbReference>
<evidence type="ECO:0000256" key="5">
    <source>
        <dbReference type="ARBA" id="ARBA00038359"/>
    </source>
</evidence>
<dbReference type="Pfam" id="PF20684">
    <property type="entry name" value="Fung_rhodopsin"/>
    <property type="match status" value="1"/>
</dbReference>
<comment type="subcellular location">
    <subcellularLocation>
        <location evidence="1">Membrane</location>
        <topology evidence="1">Multi-pass membrane protein</topology>
    </subcellularLocation>
</comment>
<dbReference type="AlphaFoldDB" id="A0A0L1JFK4"/>
<keyword evidence="9" id="KW-1185">Reference proteome</keyword>
<keyword evidence="2 6" id="KW-0812">Transmembrane</keyword>
<reference evidence="8 9" key="1">
    <citation type="submission" date="2014-06" db="EMBL/GenBank/DDBJ databases">
        <title>The Genome of the Aflatoxigenic Filamentous Fungus Aspergillus nomius.</title>
        <authorList>
            <person name="Moore M.G."/>
            <person name="Shannon B.M."/>
            <person name="Brian M.M."/>
        </authorList>
    </citation>
    <scope>NUCLEOTIDE SEQUENCE [LARGE SCALE GENOMIC DNA]</scope>
    <source>
        <strain evidence="8 9">NRRL 13137</strain>
    </source>
</reference>
<accession>A0A0L1JFK4</accession>
<keyword evidence="4 6" id="KW-0472">Membrane</keyword>
<dbReference type="PANTHER" id="PTHR33048">
    <property type="entry name" value="PTH11-LIKE INTEGRAL MEMBRANE PROTEIN (AFU_ORTHOLOGUE AFUA_5G11245)"/>
    <property type="match status" value="1"/>
</dbReference>
<evidence type="ECO:0000259" key="7">
    <source>
        <dbReference type="Pfam" id="PF20684"/>
    </source>
</evidence>
<organism evidence="8 9">
    <name type="scientific">Aspergillus nomiae NRRL (strain ATCC 15546 / NRRL 13137 / CBS 260.88 / M93)</name>
    <dbReference type="NCBI Taxonomy" id="1509407"/>
    <lineage>
        <taxon>Eukaryota</taxon>
        <taxon>Fungi</taxon>
        <taxon>Dikarya</taxon>
        <taxon>Ascomycota</taxon>
        <taxon>Pezizomycotina</taxon>
        <taxon>Eurotiomycetes</taxon>
        <taxon>Eurotiomycetidae</taxon>
        <taxon>Eurotiales</taxon>
        <taxon>Aspergillaceae</taxon>
        <taxon>Aspergillus</taxon>
        <taxon>Aspergillus subgen. Circumdati</taxon>
    </lineage>
</organism>
<protein>
    <recommendedName>
        <fullName evidence="7">Rhodopsin domain-containing protein</fullName>
    </recommendedName>
</protein>
<dbReference type="OrthoDB" id="3897607at2759"/>
<keyword evidence="3 6" id="KW-1133">Transmembrane helix</keyword>
<comment type="caution">
    <text evidence="8">The sequence shown here is derived from an EMBL/GenBank/DDBJ whole genome shotgun (WGS) entry which is preliminary data.</text>
</comment>
<feature type="transmembrane region" description="Helical" evidence="6">
    <location>
        <begin position="203"/>
        <end position="221"/>
    </location>
</feature>
<sequence>MLHGRSLGVVVVPAVLGSLATITVLFRCYVRIRIVNRFGWDDGFMAAAMITNFMFALCGIIGGVYGIGRKTEDFHDRPKDFQRAMLCWWLGQLSYAVTATIMRVSIGLTLARFAPSKVHLRFLYGIIVLSTLTGILLFFFATFQCSPVSYYWDKTSGQGICHNDIEVKIIYFYSVIDAVFDLAIGILPALFISHLLLDRSDKIAIAGLLGLGCLALAAVIARAPFVHLMTEESFLYETTMVAITSDIETSVGIIAGSFMVMRPAFSMFTKSKAKGLGKCHLTPLTDSQMTGDTLKPEA</sequence>
<evidence type="ECO:0000256" key="6">
    <source>
        <dbReference type="SAM" id="Phobius"/>
    </source>
</evidence>
<evidence type="ECO:0000256" key="4">
    <source>
        <dbReference type="ARBA" id="ARBA00023136"/>
    </source>
</evidence>
<evidence type="ECO:0000256" key="1">
    <source>
        <dbReference type="ARBA" id="ARBA00004141"/>
    </source>
</evidence>
<feature type="transmembrane region" description="Helical" evidence="6">
    <location>
        <begin position="42"/>
        <end position="68"/>
    </location>
</feature>
<gene>
    <name evidence="8" type="ORF">ANOM_001255</name>
</gene>